<accession>A0AAD8IE06</accession>
<reference evidence="4" key="2">
    <citation type="submission" date="2023-05" db="EMBL/GenBank/DDBJ databases">
        <authorList>
            <person name="Schelkunov M.I."/>
        </authorList>
    </citation>
    <scope>NUCLEOTIDE SEQUENCE</scope>
    <source>
        <strain evidence="4">Hsosn_3</strain>
        <tissue evidence="4">Leaf</tissue>
    </source>
</reference>
<dbReference type="InterPro" id="IPR036128">
    <property type="entry name" value="Plus3-like_sf"/>
</dbReference>
<dbReference type="PANTHER" id="PTHR46851">
    <property type="entry name" value="OS01G0884500 PROTEIN"/>
    <property type="match status" value="1"/>
</dbReference>
<feature type="domain" description="GYF" evidence="2">
    <location>
        <begin position="424"/>
        <end position="478"/>
    </location>
</feature>
<keyword evidence="5" id="KW-1185">Reference proteome</keyword>
<dbReference type="SUPFAM" id="SSF159042">
    <property type="entry name" value="Plus3-like"/>
    <property type="match status" value="1"/>
</dbReference>
<protein>
    <submittedName>
        <fullName evidence="4">CPRF interacting protein</fullName>
    </submittedName>
</protein>
<dbReference type="InterPro" id="IPR003169">
    <property type="entry name" value="GYF"/>
</dbReference>
<dbReference type="InterPro" id="IPR058668">
    <property type="entry name" value="NERD_dom"/>
</dbReference>
<organism evidence="4 5">
    <name type="scientific">Heracleum sosnowskyi</name>
    <dbReference type="NCBI Taxonomy" id="360622"/>
    <lineage>
        <taxon>Eukaryota</taxon>
        <taxon>Viridiplantae</taxon>
        <taxon>Streptophyta</taxon>
        <taxon>Embryophyta</taxon>
        <taxon>Tracheophyta</taxon>
        <taxon>Spermatophyta</taxon>
        <taxon>Magnoliopsida</taxon>
        <taxon>eudicotyledons</taxon>
        <taxon>Gunneridae</taxon>
        <taxon>Pentapetalae</taxon>
        <taxon>asterids</taxon>
        <taxon>campanulids</taxon>
        <taxon>Apiales</taxon>
        <taxon>Apiaceae</taxon>
        <taxon>Apioideae</taxon>
        <taxon>apioid superclade</taxon>
        <taxon>Tordylieae</taxon>
        <taxon>Tordyliinae</taxon>
        <taxon>Heracleum</taxon>
    </lineage>
</organism>
<proteinExistence type="predicted"/>
<sequence length="480" mass="54293">MRQMNLLDKESHSSEGKEQNETIVSRKRNFLITGEEVTPNGKAENVRTRSQKQKALIQGHKVLSLILGEKVIANGKEEKETMASRKRKALILGGKVEESESTVSREHLIVGDKVTPNSKKAIETPKSCFASIVPENIMLIYLRRSSVQDLLKDPETFECNIVGSFVRILSDPSDFSQKNSHQLLQVAAVKDHGCSEIGEECILQVIKLPLIKDIPISMLSDEYFKKEECMDLSQRIIEGYAYRPTVMELQRKAQMLHKVIIKQWLARELSLMQNLILQNLIDPNNDNEWCATEKGWRKELFEYLKREAPLQKLAEHEEILFTASDVIAEDPKCDISCSPKLSFIGTSEGVDEEGGTTFAKEANGVLGVTKLDKLDINIGSITEGNHNSIELNGSSEIAKNSKESEVIDISDDDDNERQGDNPDKALWYYEDPEQVTQGPFQARRLKIWKENDCFPQGLKVWKQGQTPVLLDDMISQMFPN</sequence>
<evidence type="ECO:0000313" key="4">
    <source>
        <dbReference type="EMBL" id="KAK1382752.1"/>
    </source>
</evidence>
<dbReference type="Pfam" id="PF02213">
    <property type="entry name" value="GYF"/>
    <property type="match status" value="1"/>
</dbReference>
<dbReference type="InterPro" id="IPR035445">
    <property type="entry name" value="GYF-like_dom_sf"/>
</dbReference>
<dbReference type="InterPro" id="IPR045894">
    <property type="entry name" value="At5g08430-like"/>
</dbReference>
<feature type="region of interest" description="Disordered" evidence="1">
    <location>
        <begin position="1"/>
        <end position="23"/>
    </location>
</feature>
<evidence type="ECO:0000313" key="5">
    <source>
        <dbReference type="Proteomes" id="UP001237642"/>
    </source>
</evidence>
<dbReference type="Pfam" id="PF03126">
    <property type="entry name" value="Plus-3"/>
    <property type="match status" value="1"/>
</dbReference>
<dbReference type="Gene3D" id="3.30.1490.40">
    <property type="match status" value="1"/>
</dbReference>
<dbReference type="PROSITE" id="PS51360">
    <property type="entry name" value="PLUS3"/>
    <property type="match status" value="1"/>
</dbReference>
<dbReference type="SUPFAM" id="SSF55277">
    <property type="entry name" value="GYF domain"/>
    <property type="match status" value="1"/>
</dbReference>
<evidence type="ECO:0000259" key="3">
    <source>
        <dbReference type="PROSITE" id="PS51360"/>
    </source>
</evidence>
<dbReference type="Proteomes" id="UP001237642">
    <property type="component" value="Unassembled WGS sequence"/>
</dbReference>
<dbReference type="InterPro" id="IPR004343">
    <property type="entry name" value="Plus-3_dom"/>
</dbReference>
<gene>
    <name evidence="4" type="ORF">POM88_020487</name>
</gene>
<dbReference type="GO" id="GO:0003677">
    <property type="term" value="F:DNA binding"/>
    <property type="evidence" value="ECO:0007669"/>
    <property type="project" value="InterPro"/>
</dbReference>
<evidence type="ECO:0000256" key="1">
    <source>
        <dbReference type="SAM" id="MobiDB-lite"/>
    </source>
</evidence>
<feature type="compositionally biased region" description="Basic and acidic residues" evidence="1">
    <location>
        <begin position="7"/>
        <end position="20"/>
    </location>
</feature>
<dbReference type="EMBL" id="JAUIZM010000005">
    <property type="protein sequence ID" value="KAK1382752.1"/>
    <property type="molecule type" value="Genomic_DNA"/>
</dbReference>
<dbReference type="PROSITE" id="PS50829">
    <property type="entry name" value="GYF"/>
    <property type="match status" value="1"/>
</dbReference>
<reference evidence="4" key="1">
    <citation type="submission" date="2023-02" db="EMBL/GenBank/DDBJ databases">
        <title>Genome of toxic invasive species Heracleum sosnowskyi carries increased number of genes despite the absence of recent whole-genome duplications.</title>
        <authorList>
            <person name="Schelkunov M."/>
            <person name="Shtratnikova V."/>
            <person name="Makarenko M."/>
            <person name="Klepikova A."/>
            <person name="Omelchenko D."/>
            <person name="Novikova G."/>
            <person name="Obukhova E."/>
            <person name="Bogdanov V."/>
            <person name="Penin A."/>
            <person name="Logacheva M."/>
        </authorList>
    </citation>
    <scope>NUCLEOTIDE SEQUENCE</scope>
    <source>
        <strain evidence="4">Hsosn_3</strain>
        <tissue evidence="4">Leaf</tissue>
    </source>
</reference>
<evidence type="ECO:0000259" key="2">
    <source>
        <dbReference type="PROSITE" id="PS50829"/>
    </source>
</evidence>
<name>A0AAD8IE06_9APIA</name>
<dbReference type="Pfam" id="PF25980">
    <property type="entry name" value="NERD_plant"/>
    <property type="match status" value="1"/>
</dbReference>
<dbReference type="Gene3D" id="3.90.70.200">
    <property type="entry name" value="Plus-3 domain"/>
    <property type="match status" value="1"/>
</dbReference>
<dbReference type="AlphaFoldDB" id="A0AAD8IE06"/>
<comment type="caution">
    <text evidence="4">The sequence shown here is derived from an EMBL/GenBank/DDBJ whole genome shotgun (WGS) entry which is preliminary data.</text>
</comment>
<feature type="domain" description="Plus3" evidence="3">
    <location>
        <begin position="131"/>
        <end position="261"/>
    </location>
</feature>
<dbReference type="SMART" id="SM00719">
    <property type="entry name" value="Plus3"/>
    <property type="match status" value="1"/>
</dbReference>
<dbReference type="PANTHER" id="PTHR46851:SF11">
    <property type="entry name" value="GYF DOMAIN-CONTAINING PROTEIN"/>
    <property type="match status" value="1"/>
</dbReference>